<evidence type="ECO:0000256" key="4">
    <source>
        <dbReference type="ARBA" id="ARBA00022692"/>
    </source>
</evidence>
<reference evidence="10 11" key="1">
    <citation type="submission" date="2010-06" db="EMBL/GenBank/DDBJ databases">
        <title>Complete sequence of chromosome of Nitrosococcus watsoni C-113.</title>
        <authorList>
            <consortium name="US DOE Joint Genome Institute"/>
            <person name="Lucas S."/>
            <person name="Copeland A."/>
            <person name="Lapidus A."/>
            <person name="Cheng J.-F."/>
            <person name="Bruce D."/>
            <person name="Goodwin L."/>
            <person name="Pitluck S."/>
            <person name="Malfatti S.A."/>
            <person name="Chain P.S.G."/>
            <person name="Land M."/>
            <person name="Hauser L."/>
            <person name="Kyrpides N."/>
            <person name="Ivanova N."/>
            <person name="Cambell M.A."/>
            <person name="Heidelberg J.F."/>
            <person name="Klotz M.G."/>
            <person name="Woyke T."/>
        </authorList>
    </citation>
    <scope>NUCLEOTIDE SEQUENCE [LARGE SCALE GENOMIC DNA]</scope>
    <source>
        <strain evidence="10 11">C-113</strain>
    </source>
</reference>
<keyword evidence="3" id="KW-1003">Cell membrane</keyword>
<feature type="transmembrane region" description="Helical" evidence="7">
    <location>
        <begin position="59"/>
        <end position="76"/>
    </location>
</feature>
<dbReference type="OrthoDB" id="9813718at2"/>
<feature type="transmembrane region" description="Helical" evidence="7">
    <location>
        <begin position="234"/>
        <end position="254"/>
    </location>
</feature>
<feature type="transmembrane region" description="Helical" evidence="7">
    <location>
        <begin position="88"/>
        <end position="106"/>
    </location>
</feature>
<dbReference type="HOGENOM" id="CLU_036781_1_1_6"/>
<dbReference type="AlphaFoldDB" id="D8KB43"/>
<feature type="domain" description="MgtC/SapB/SrpB/YhiD N-terminal" evidence="8">
    <location>
        <begin position="7"/>
        <end position="132"/>
    </location>
</feature>
<name>D8KB43_NITWC</name>
<feature type="transmembrane region" description="Helical" evidence="7">
    <location>
        <begin position="35"/>
        <end position="53"/>
    </location>
</feature>
<accession>D8KB43</accession>
<evidence type="ECO:0000256" key="3">
    <source>
        <dbReference type="ARBA" id="ARBA00022475"/>
    </source>
</evidence>
<evidence type="ECO:0000256" key="7">
    <source>
        <dbReference type="SAM" id="Phobius"/>
    </source>
</evidence>
<organism evidence="10 11">
    <name type="scientific">Nitrosococcus watsoni (strain C-113)</name>
    <dbReference type="NCBI Taxonomy" id="105559"/>
    <lineage>
        <taxon>Bacteria</taxon>
        <taxon>Pseudomonadati</taxon>
        <taxon>Pseudomonadota</taxon>
        <taxon>Gammaproteobacteria</taxon>
        <taxon>Chromatiales</taxon>
        <taxon>Chromatiaceae</taxon>
        <taxon>Nitrosococcus</taxon>
    </lineage>
</organism>
<feature type="transmembrane region" description="Helical" evidence="7">
    <location>
        <begin position="305"/>
        <end position="323"/>
    </location>
</feature>
<evidence type="ECO:0000259" key="8">
    <source>
        <dbReference type="Pfam" id="PF02308"/>
    </source>
</evidence>
<dbReference type="Proteomes" id="UP000000393">
    <property type="component" value="Chromosome"/>
</dbReference>
<feature type="transmembrane region" description="Helical" evidence="7">
    <location>
        <begin position="175"/>
        <end position="193"/>
    </location>
</feature>
<gene>
    <name evidence="10" type="ordered locus">Nwat_0621</name>
</gene>
<feature type="transmembrane region" description="Helical" evidence="7">
    <location>
        <begin position="202"/>
        <end position="222"/>
    </location>
</feature>
<comment type="similarity">
    <text evidence="2">Belongs to the MgtC/SapB family.</text>
</comment>
<evidence type="ECO:0000256" key="5">
    <source>
        <dbReference type="ARBA" id="ARBA00022989"/>
    </source>
</evidence>
<evidence type="ECO:0000256" key="2">
    <source>
        <dbReference type="ARBA" id="ARBA00009298"/>
    </source>
</evidence>
<dbReference type="PANTHER" id="PTHR39084">
    <property type="entry name" value="MEMBRANE PROTEIN-RELATED"/>
    <property type="match status" value="1"/>
</dbReference>
<feature type="transmembrane region" description="Helical" evidence="7">
    <location>
        <begin position="142"/>
        <end position="160"/>
    </location>
</feature>
<dbReference type="STRING" id="105559.Nwat_0621"/>
<dbReference type="PRINTS" id="PR01837">
    <property type="entry name" value="MGTCSAPBPROT"/>
</dbReference>
<evidence type="ECO:0000259" key="9">
    <source>
        <dbReference type="Pfam" id="PF13194"/>
    </source>
</evidence>
<keyword evidence="4 7" id="KW-0812">Transmembrane</keyword>
<dbReference type="PANTHER" id="PTHR39084:SF1">
    <property type="entry name" value="DUF4010 DOMAIN-CONTAINING PROTEIN"/>
    <property type="match status" value="1"/>
</dbReference>
<feature type="transmembrane region" description="Helical" evidence="7">
    <location>
        <begin position="112"/>
        <end position="130"/>
    </location>
</feature>
<feature type="transmembrane region" description="Helical" evidence="7">
    <location>
        <begin position="391"/>
        <end position="413"/>
    </location>
</feature>
<proteinExistence type="inferred from homology"/>
<feature type="transmembrane region" description="Helical" evidence="7">
    <location>
        <begin position="330"/>
        <end position="355"/>
    </location>
</feature>
<feature type="transmembrane region" description="Helical" evidence="7">
    <location>
        <begin position="261"/>
        <end position="285"/>
    </location>
</feature>
<evidence type="ECO:0000256" key="1">
    <source>
        <dbReference type="ARBA" id="ARBA00004651"/>
    </source>
</evidence>
<feature type="domain" description="DUF4010" evidence="9">
    <location>
        <begin position="180"/>
        <end position="388"/>
    </location>
</feature>
<sequence length="424" mass="44971">MALLEQLGLALVLGLLVGLERGWQERDAEEGARIAGLRTFGLISLLGGLWALLSKQFGAVLLGFAFLTFVLLVLISHFDSVRRSGARGLTTVVATLVTFTLGALAVVGYEAVASAAAVVVTVLLGLKPVLHAWVARLRQEELYAVYKLLLISVVLLPVLPNQGFGPWQILNPYEIWWMVVLIAGVSFMGYFAVRIVGAGRGILLTALSAGLVSSTALTLHFSRIAHANPQGQRLLSAGIAFAAATMFVRLLLVVGIIYPSLALYLLFPAGLMSISIYGGGYWLWWGAKRQSTPHLVLDNPCDLGMAVKFGGLLALVLLTSHALKEWFGEIGLYVVAGISGISDINAISLVLARMAQEDSQVLTVAAMGIFLAAMVNTLVKGGLAWGIGGTRFGLPLLGVFLFSIVMGGGSLLMRKGNFLGLGLA</sequence>
<feature type="transmembrane region" description="Helical" evidence="7">
    <location>
        <begin position="361"/>
        <end position="379"/>
    </location>
</feature>
<dbReference type="InterPro" id="IPR049177">
    <property type="entry name" value="MgtC_SapB_SrpB_YhiD_N"/>
</dbReference>
<evidence type="ECO:0000313" key="11">
    <source>
        <dbReference type="Proteomes" id="UP000000393"/>
    </source>
</evidence>
<dbReference type="eggNOG" id="COG3174">
    <property type="taxonomic scope" value="Bacteria"/>
</dbReference>
<dbReference type="InterPro" id="IPR025105">
    <property type="entry name" value="DUF4010"/>
</dbReference>
<protein>
    <submittedName>
        <fullName evidence="10">MgtC/SapB transporter</fullName>
    </submittedName>
</protein>
<keyword evidence="5 7" id="KW-1133">Transmembrane helix</keyword>
<evidence type="ECO:0000313" key="10">
    <source>
        <dbReference type="EMBL" id="ADJ27577.1"/>
    </source>
</evidence>
<keyword evidence="6 7" id="KW-0472">Membrane</keyword>
<dbReference type="RefSeq" id="WP_013219683.1">
    <property type="nucleotide sequence ID" value="NC_014315.1"/>
</dbReference>
<comment type="subcellular location">
    <subcellularLocation>
        <location evidence="1">Cell membrane</location>
        <topology evidence="1">Multi-pass membrane protein</topology>
    </subcellularLocation>
</comment>
<dbReference type="EMBL" id="CP002086">
    <property type="protein sequence ID" value="ADJ27577.1"/>
    <property type="molecule type" value="Genomic_DNA"/>
</dbReference>
<dbReference type="Pfam" id="PF02308">
    <property type="entry name" value="MgtC"/>
    <property type="match status" value="1"/>
</dbReference>
<dbReference type="InterPro" id="IPR003416">
    <property type="entry name" value="MgtC/SapB/SrpB/YhiD_fam"/>
</dbReference>
<evidence type="ECO:0000256" key="6">
    <source>
        <dbReference type="ARBA" id="ARBA00023136"/>
    </source>
</evidence>
<dbReference type="GO" id="GO:0005886">
    <property type="term" value="C:plasma membrane"/>
    <property type="evidence" value="ECO:0007669"/>
    <property type="project" value="UniProtKB-SubCell"/>
</dbReference>
<dbReference type="KEGG" id="nwa:Nwat_0621"/>
<keyword evidence="11" id="KW-1185">Reference proteome</keyword>
<dbReference type="Pfam" id="PF13194">
    <property type="entry name" value="DUF4010"/>
    <property type="match status" value="1"/>
</dbReference>